<dbReference type="OrthoDB" id="9760711at2"/>
<feature type="domain" description="PEP-utilising enzyme mobile" evidence="15">
    <location>
        <begin position="482"/>
        <end position="553"/>
    </location>
</feature>
<dbReference type="PANTHER" id="PTHR43030">
    <property type="entry name" value="PHOSPHOENOLPYRUVATE SYNTHASE"/>
    <property type="match status" value="1"/>
</dbReference>
<organism evidence="17 18">
    <name type="scientific">Desulfomicrobium norvegicum (strain DSM 1741 / NCIMB 8310)</name>
    <name type="common">Desulfovibrio baculatus (strain Norway 4)</name>
    <name type="synonym">Desulfovibrio desulfuricans (strain Norway 4)</name>
    <dbReference type="NCBI Taxonomy" id="52561"/>
    <lineage>
        <taxon>Bacteria</taxon>
        <taxon>Pseudomonadati</taxon>
        <taxon>Thermodesulfobacteriota</taxon>
        <taxon>Desulfovibrionia</taxon>
        <taxon>Desulfovibrionales</taxon>
        <taxon>Desulfomicrobiaceae</taxon>
        <taxon>Desulfomicrobium</taxon>
    </lineage>
</organism>
<evidence type="ECO:0000313" key="18">
    <source>
        <dbReference type="Proteomes" id="UP000199581"/>
    </source>
</evidence>
<evidence type="ECO:0000256" key="10">
    <source>
        <dbReference type="ARBA" id="ARBA00022777"/>
    </source>
</evidence>
<evidence type="ECO:0000256" key="11">
    <source>
        <dbReference type="ARBA" id="ARBA00022840"/>
    </source>
</evidence>
<evidence type="ECO:0000256" key="3">
    <source>
        <dbReference type="ARBA" id="ARBA00004742"/>
    </source>
</evidence>
<dbReference type="GO" id="GO:0006094">
    <property type="term" value="P:gluconeogenesis"/>
    <property type="evidence" value="ECO:0007669"/>
    <property type="project" value="UniProtKB-UniPathway"/>
</dbReference>
<dbReference type="Proteomes" id="UP000199581">
    <property type="component" value="Unassembled WGS sequence"/>
</dbReference>
<dbReference type="InterPro" id="IPR013815">
    <property type="entry name" value="ATP_grasp_subdomain_1"/>
</dbReference>
<dbReference type="GO" id="GO:0008986">
    <property type="term" value="F:pyruvate, water dikinase activity"/>
    <property type="evidence" value="ECO:0007669"/>
    <property type="project" value="UniProtKB-EC"/>
</dbReference>
<dbReference type="EMBL" id="FOTO01000001">
    <property type="protein sequence ID" value="SFL30781.1"/>
    <property type="molecule type" value="Genomic_DNA"/>
</dbReference>
<dbReference type="Pfam" id="PF00391">
    <property type="entry name" value="PEP-utilizers"/>
    <property type="match status" value="1"/>
</dbReference>
<evidence type="ECO:0000256" key="9">
    <source>
        <dbReference type="ARBA" id="ARBA00022741"/>
    </source>
</evidence>
<keyword evidence="8" id="KW-0479">Metal-binding</keyword>
<evidence type="ECO:0000256" key="1">
    <source>
        <dbReference type="ARBA" id="ARBA00001946"/>
    </source>
</evidence>
<keyword evidence="11" id="KW-0067">ATP-binding</keyword>
<dbReference type="InterPro" id="IPR002192">
    <property type="entry name" value="PPDK_AMP/ATP-bd"/>
</dbReference>
<dbReference type="Gene3D" id="3.30.470.20">
    <property type="entry name" value="ATP-grasp fold, B domain"/>
    <property type="match status" value="1"/>
</dbReference>
<evidence type="ECO:0000256" key="6">
    <source>
        <dbReference type="ARBA" id="ARBA00021623"/>
    </source>
</evidence>
<dbReference type="SUPFAM" id="SSF56059">
    <property type="entry name" value="Glutathione synthetase ATP-binding domain-like"/>
    <property type="match status" value="1"/>
</dbReference>
<dbReference type="UniPathway" id="UPA00138"/>
<evidence type="ECO:0000256" key="13">
    <source>
        <dbReference type="ARBA" id="ARBA00033470"/>
    </source>
</evidence>
<dbReference type="InterPro" id="IPR036637">
    <property type="entry name" value="Phosphohistidine_dom_sf"/>
</dbReference>
<keyword evidence="12" id="KW-0460">Magnesium</keyword>
<keyword evidence="7" id="KW-0808">Transferase</keyword>
<accession>A0A8G2F346</accession>
<dbReference type="Gene3D" id="3.50.30.10">
    <property type="entry name" value="Phosphohistidine domain"/>
    <property type="match status" value="1"/>
</dbReference>
<comment type="catalytic activity">
    <reaction evidence="14">
        <text>pyruvate + ATP + H2O = phosphoenolpyruvate + AMP + phosphate + 2 H(+)</text>
        <dbReference type="Rhea" id="RHEA:11364"/>
        <dbReference type="ChEBI" id="CHEBI:15361"/>
        <dbReference type="ChEBI" id="CHEBI:15377"/>
        <dbReference type="ChEBI" id="CHEBI:15378"/>
        <dbReference type="ChEBI" id="CHEBI:30616"/>
        <dbReference type="ChEBI" id="CHEBI:43474"/>
        <dbReference type="ChEBI" id="CHEBI:58702"/>
        <dbReference type="ChEBI" id="CHEBI:456215"/>
        <dbReference type="EC" id="2.7.9.2"/>
    </reaction>
</comment>
<dbReference type="InterPro" id="IPR008279">
    <property type="entry name" value="PEP-util_enz_mobile_dom"/>
</dbReference>
<evidence type="ECO:0000256" key="2">
    <source>
        <dbReference type="ARBA" id="ARBA00002988"/>
    </source>
</evidence>
<evidence type="ECO:0000259" key="15">
    <source>
        <dbReference type="Pfam" id="PF00391"/>
    </source>
</evidence>
<evidence type="ECO:0000256" key="5">
    <source>
        <dbReference type="ARBA" id="ARBA00011996"/>
    </source>
</evidence>
<comment type="pathway">
    <text evidence="3">Carbohydrate biosynthesis; gluconeogenesis.</text>
</comment>
<keyword evidence="10 17" id="KW-0418">Kinase</keyword>
<evidence type="ECO:0000256" key="8">
    <source>
        <dbReference type="ARBA" id="ARBA00022723"/>
    </source>
</evidence>
<comment type="function">
    <text evidence="2">Catalyzes the phosphorylation of pyruvate to phosphoenolpyruvate.</text>
</comment>
<dbReference type="EC" id="2.7.9.2" evidence="5"/>
<reference evidence="17 18" key="1">
    <citation type="submission" date="2016-10" db="EMBL/GenBank/DDBJ databases">
        <authorList>
            <person name="Varghese N."/>
            <person name="Submissions S."/>
        </authorList>
    </citation>
    <scope>NUCLEOTIDE SEQUENCE [LARGE SCALE GENOMIC DNA]</scope>
    <source>
        <strain evidence="17 18">DSM 1741</strain>
    </source>
</reference>
<dbReference type="GO" id="GO:0005524">
    <property type="term" value="F:ATP binding"/>
    <property type="evidence" value="ECO:0007669"/>
    <property type="project" value="UniProtKB-KW"/>
</dbReference>
<keyword evidence="17" id="KW-0670">Pyruvate</keyword>
<evidence type="ECO:0000256" key="12">
    <source>
        <dbReference type="ARBA" id="ARBA00022842"/>
    </source>
</evidence>
<dbReference type="Pfam" id="PF01326">
    <property type="entry name" value="PPDK_N"/>
    <property type="match status" value="1"/>
</dbReference>
<dbReference type="SUPFAM" id="SSF52009">
    <property type="entry name" value="Phosphohistidine domain"/>
    <property type="match status" value="1"/>
</dbReference>
<feature type="domain" description="Pyruvate phosphate dikinase AMP/ATP-binding" evidence="16">
    <location>
        <begin position="134"/>
        <end position="438"/>
    </location>
</feature>
<evidence type="ECO:0000256" key="7">
    <source>
        <dbReference type="ARBA" id="ARBA00022679"/>
    </source>
</evidence>
<dbReference type="AlphaFoldDB" id="A0A8G2F346"/>
<comment type="similarity">
    <text evidence="4">Belongs to the PEP-utilizing enzyme family.</text>
</comment>
<dbReference type="PANTHER" id="PTHR43030:SF1">
    <property type="entry name" value="PHOSPHOENOLPYRUVATE SYNTHASE"/>
    <property type="match status" value="1"/>
</dbReference>
<proteinExistence type="inferred from homology"/>
<evidence type="ECO:0000313" key="17">
    <source>
        <dbReference type="EMBL" id="SFL30781.1"/>
    </source>
</evidence>
<dbReference type="GO" id="GO:0046872">
    <property type="term" value="F:metal ion binding"/>
    <property type="evidence" value="ECO:0007669"/>
    <property type="project" value="UniProtKB-KW"/>
</dbReference>
<evidence type="ECO:0000256" key="14">
    <source>
        <dbReference type="ARBA" id="ARBA00047700"/>
    </source>
</evidence>
<keyword evidence="9" id="KW-0547">Nucleotide-binding</keyword>
<evidence type="ECO:0000256" key="4">
    <source>
        <dbReference type="ARBA" id="ARBA00007837"/>
    </source>
</evidence>
<keyword evidence="18" id="KW-1185">Reference proteome</keyword>
<gene>
    <name evidence="17" type="ORF">SAMN05421830_101501</name>
</gene>
<protein>
    <recommendedName>
        <fullName evidence="6">Phosphoenolpyruvate synthase</fullName>
        <ecNumber evidence="5">2.7.9.2</ecNumber>
    </recommendedName>
    <alternativeName>
        <fullName evidence="13">Pyruvate, water dikinase</fullName>
    </alternativeName>
</protein>
<evidence type="ECO:0000259" key="16">
    <source>
        <dbReference type="Pfam" id="PF01326"/>
    </source>
</evidence>
<dbReference type="InterPro" id="IPR006319">
    <property type="entry name" value="PEP_synth"/>
</dbReference>
<dbReference type="RefSeq" id="WP_092188931.1">
    <property type="nucleotide sequence ID" value="NZ_FOTO01000001.1"/>
</dbReference>
<name>A0A8G2F346_DESNO</name>
<sequence>MGFRDLIQALLPQKKAGQENEAVLRSFRLQYTHFKDLLLSNAELGTIMAEIDEKLKGAALFGMNEIRALATRSVFHTMRMVTALNAISGDRYGTLPAMVEHINARISAILDSKPQPVITEYTFPLSAVNKGLVDVVGGKCANLGEMRNRANIPTPAGFAITTAAYEAFLRGEGLRDEILKQLREARADAPATVVAASEAIFRTINRVGVPEDVMRDILDAWDQSFADPVSTRAALRSSAIGEDGILSFSGQYRTILGVTRETLENAFREVLASLFSPRAITYRIHHGVSFEHCAMGMACIEMVDALASGIIFSRHPVNPLSDEMVLNAIWGLGAYAVDGIIEPDTWHVRPGPVPHIAMQHVADKRVRLVSDAAGKHEEAVPEALRTAPCLSTAQVLELAAIASRLEGHYHHPQDIEWALDRDGRIMILQSRPMRLAHAHHNGLATTAIEGAQLLIDQADIACAGIGSGQAVLAQNLDNLADFPEGGILIAPHSLPNYVLVMNRAQAIVTEAGSITGHMASLAREFDVPTILNARLATTKILDGQTLTVDAITGRVYAGVVPELMTFKSAQRFRIADSPVHAILRQVADQIVPLHLLDPKSPVFKPESCTTLHDVMRFVHELCYTEMFRISDRASDAGAVSCQLKAKLPIDLHLIDLGGGLRDVYGPYVFPEQVTSAPLAALLSGMLRPEVHVRGPRPIDVGGFLSVMTQHMLEPPTVQAQRFGERSYGIVSDTYLNFSSRVGYHYSVVDAYCGETVSKNYITFQFKGGAADEIRRERRVRCIALILSRLGFTTDVRGDMTQARFQKFSREETCERLDQLGRLLIVTRQMDMLMTSEAAVMAMADNFMAGDYH</sequence>
<comment type="cofactor">
    <cofactor evidence="1">
        <name>Mg(2+)</name>
        <dbReference type="ChEBI" id="CHEBI:18420"/>
    </cofactor>
</comment>
<comment type="caution">
    <text evidence="17">The sequence shown here is derived from an EMBL/GenBank/DDBJ whole genome shotgun (WGS) entry which is preliminary data.</text>
</comment>
<dbReference type="Gene3D" id="3.30.1490.20">
    <property type="entry name" value="ATP-grasp fold, A domain"/>
    <property type="match status" value="1"/>
</dbReference>